<keyword evidence="2" id="KW-1185">Reference proteome</keyword>
<dbReference type="RefSeq" id="XP_018689317.1">
    <property type="nucleotide sequence ID" value="XM_018841608.1"/>
</dbReference>
<organism evidence="1 2">
    <name type="scientific">Fonsecaea erecta</name>
    <dbReference type="NCBI Taxonomy" id="1367422"/>
    <lineage>
        <taxon>Eukaryota</taxon>
        <taxon>Fungi</taxon>
        <taxon>Dikarya</taxon>
        <taxon>Ascomycota</taxon>
        <taxon>Pezizomycotina</taxon>
        <taxon>Eurotiomycetes</taxon>
        <taxon>Chaetothyriomycetidae</taxon>
        <taxon>Chaetothyriales</taxon>
        <taxon>Herpotrichiellaceae</taxon>
        <taxon>Fonsecaea</taxon>
    </lineage>
</organism>
<dbReference type="EMBL" id="LVYI01000010">
    <property type="protein sequence ID" value="OAP55950.1"/>
    <property type="molecule type" value="Genomic_DNA"/>
</dbReference>
<dbReference type="Proteomes" id="UP000078343">
    <property type="component" value="Unassembled WGS sequence"/>
</dbReference>
<comment type="caution">
    <text evidence="1">The sequence shown here is derived from an EMBL/GenBank/DDBJ whole genome shotgun (WGS) entry which is preliminary data.</text>
</comment>
<gene>
    <name evidence="1" type="ORF">AYL99_10102</name>
</gene>
<evidence type="ECO:0000313" key="1">
    <source>
        <dbReference type="EMBL" id="OAP55950.1"/>
    </source>
</evidence>
<dbReference type="GeneID" id="30014270"/>
<sequence>MNAARLLRLQPLRAAGMRQAAFRQSAQKQTGRPFHNTRTRFRAKEDDQSAHTITQRIRMLKRIPPELLPLGVVISLLCYGQEAHDRPDPSLAEVFTETLKRLRQRLGFDSSEGTCERETVCVVRS</sequence>
<dbReference type="OrthoDB" id="202195at2759"/>
<proteinExistence type="predicted"/>
<name>A0A178Z836_9EURO</name>
<dbReference type="AlphaFoldDB" id="A0A178Z836"/>
<evidence type="ECO:0000313" key="2">
    <source>
        <dbReference type="Proteomes" id="UP000078343"/>
    </source>
</evidence>
<protein>
    <submittedName>
        <fullName evidence="1">Uncharacterized protein</fullName>
    </submittedName>
</protein>
<reference evidence="1 2" key="1">
    <citation type="submission" date="2016-04" db="EMBL/GenBank/DDBJ databases">
        <title>Draft genome of Fonsecaea erecta CBS 125763.</title>
        <authorList>
            <person name="Weiss V.A."/>
            <person name="Vicente V.A."/>
            <person name="Raittz R.T."/>
            <person name="Moreno L.F."/>
            <person name="De Souza E.M."/>
            <person name="Pedrosa F.O."/>
            <person name="Steffens M.B."/>
            <person name="Faoro H."/>
            <person name="Tadra-Sfeir M.Z."/>
            <person name="Najafzadeh M.J."/>
            <person name="Felipe M.S."/>
            <person name="Teixeira M."/>
            <person name="Sun J."/>
            <person name="Xi L."/>
            <person name="Gomes R."/>
            <person name="De Azevedo C.M."/>
            <person name="Salgado C.G."/>
            <person name="Da Silva M.B."/>
            <person name="Nascimento M.F."/>
            <person name="Queiroz-Telles F."/>
            <person name="Attili D.S."/>
            <person name="Gorbushina A."/>
        </authorList>
    </citation>
    <scope>NUCLEOTIDE SEQUENCE [LARGE SCALE GENOMIC DNA]</scope>
    <source>
        <strain evidence="1 2">CBS 125763</strain>
    </source>
</reference>
<accession>A0A178Z836</accession>